<dbReference type="InterPro" id="IPR013442">
    <property type="entry name" value="SSO1393-like"/>
</dbReference>
<name>E6Q6R1_9ZZZZ</name>
<dbReference type="AlphaFoldDB" id="E6Q6R1"/>
<dbReference type="Gene3D" id="3.40.50.10770">
    <property type="entry name" value="Hypothetical protein VC1899 like domain (Restriction endonuclease-like)"/>
    <property type="match status" value="1"/>
</dbReference>
<proteinExistence type="predicted"/>
<reference evidence="2" key="1">
    <citation type="submission" date="2009-10" db="EMBL/GenBank/DDBJ databases">
        <title>Diversity of trophic interactions inside an arsenic-rich microbial ecosystem.</title>
        <authorList>
            <person name="Bertin P.N."/>
            <person name="Heinrich-Salmeron A."/>
            <person name="Pelletier E."/>
            <person name="Goulhen-Chollet F."/>
            <person name="Arsene-Ploetze F."/>
            <person name="Gallien S."/>
            <person name="Calteau A."/>
            <person name="Vallenet D."/>
            <person name="Casiot C."/>
            <person name="Chane-Woon-Ming B."/>
            <person name="Giloteaux L."/>
            <person name="Barakat M."/>
            <person name="Bonnefoy V."/>
            <person name="Bruneel O."/>
            <person name="Chandler M."/>
            <person name="Cleiss J."/>
            <person name="Duran R."/>
            <person name="Elbaz-Poulichet F."/>
            <person name="Fonknechten N."/>
            <person name="Lauga B."/>
            <person name="Mornico D."/>
            <person name="Ortet P."/>
            <person name="Schaeffer C."/>
            <person name="Siguier P."/>
            <person name="Alexander Thil Smith A."/>
            <person name="Van Dorsselaer A."/>
            <person name="Weissenbach J."/>
            <person name="Medigue C."/>
            <person name="Le Paslier D."/>
        </authorList>
    </citation>
    <scope>NUCLEOTIDE SEQUENCE</scope>
</reference>
<comment type="caution">
    <text evidence="2">The sequence shown here is derived from an EMBL/GenBank/DDBJ whole genome shotgun (WGS) entry which is preliminary data.</text>
</comment>
<dbReference type="NCBIfam" id="TIGR02619">
    <property type="entry name" value="putative CRISPR-associated protein, APE2256 family"/>
    <property type="match status" value="1"/>
</dbReference>
<evidence type="ECO:0000313" key="2">
    <source>
        <dbReference type="EMBL" id="CBI02886.1"/>
    </source>
</evidence>
<sequence>MSDNLKPLLLVTTCGTSLLTNFSGEDRRRFTQLSNLTDEELRQNDEDHALVEGLKKRVAEALVGKPENDLRKASAELNGAVLAMRRSVPRIAHLLVHSDTALGRGCAELVKSAIPGLNESMVLLTAGGLRTDDVANFRSALDDLTKKLVESVETYQENGYAVCFNLSGGWKSVNAYLQGVAMILGIPCVFVFEGSDEVLEIPRLPARLDADEVLKIHHDVFRRLDSGYALTATDADGIPESLLTEIDGTVGLSLWGEVLWSQARNAIFGESLLPSLSQRLCFSKAAENNFLEITERSRRIEVQRKLDWIAFILDTKKNALEHLAALRSVNLKPLRGNPKPPSTHEFDLWHDGSAWRAYVHFDGEKMICDSLGKALH</sequence>
<dbReference type="EMBL" id="CABO01000043">
    <property type="protein sequence ID" value="CBI02886.1"/>
    <property type="molecule type" value="Genomic_DNA"/>
</dbReference>
<feature type="domain" description="CRISPR system ring nuclease SSO1393-like" evidence="1">
    <location>
        <begin position="71"/>
        <end position="204"/>
    </location>
</feature>
<dbReference type="Gene3D" id="1.10.196.30">
    <property type="match status" value="1"/>
</dbReference>
<protein>
    <recommendedName>
        <fullName evidence="1">CRISPR system ring nuclease SSO1393-like domain-containing protein</fullName>
    </recommendedName>
</protein>
<accession>E6Q6R1</accession>
<dbReference type="Pfam" id="PF09651">
    <property type="entry name" value="Cas_APE2256"/>
    <property type="match status" value="1"/>
</dbReference>
<evidence type="ECO:0000259" key="1">
    <source>
        <dbReference type="Pfam" id="PF09651"/>
    </source>
</evidence>
<gene>
    <name evidence="2" type="ORF">CARN4_1251</name>
</gene>
<organism evidence="2">
    <name type="scientific">mine drainage metagenome</name>
    <dbReference type="NCBI Taxonomy" id="410659"/>
    <lineage>
        <taxon>unclassified sequences</taxon>
        <taxon>metagenomes</taxon>
        <taxon>ecological metagenomes</taxon>
    </lineage>
</organism>